<reference evidence="3" key="3">
    <citation type="submission" date="2015-06" db="UniProtKB">
        <authorList>
            <consortium name="EnsemblMetazoa"/>
        </authorList>
    </citation>
    <scope>IDENTIFICATION</scope>
</reference>
<evidence type="ECO:0000313" key="4">
    <source>
        <dbReference type="Proteomes" id="UP000014760"/>
    </source>
</evidence>
<dbReference type="Proteomes" id="UP000014760">
    <property type="component" value="Unassembled WGS sequence"/>
</dbReference>
<sequence length="116" mass="13278">MEIIMAVIPAAWMFRSDDSVVSIVQSPRQRKKDCYANSSWPIFEVQRVLHITFSFEEANCSLDTLTTETPFEVDSEDPSKPSRKGRHKAAQRFSFAGRDRRRQTSKNEVVVSPALE</sequence>
<accession>R7VKL5</accession>
<proteinExistence type="predicted"/>
<reference evidence="4" key="1">
    <citation type="submission" date="2012-12" db="EMBL/GenBank/DDBJ databases">
        <authorList>
            <person name="Hellsten U."/>
            <person name="Grimwood J."/>
            <person name="Chapman J.A."/>
            <person name="Shapiro H."/>
            <person name="Aerts A."/>
            <person name="Otillar R.P."/>
            <person name="Terry A.Y."/>
            <person name="Boore J.L."/>
            <person name="Simakov O."/>
            <person name="Marletaz F."/>
            <person name="Cho S.-J."/>
            <person name="Edsinger-Gonzales E."/>
            <person name="Havlak P."/>
            <person name="Kuo D.-H."/>
            <person name="Larsson T."/>
            <person name="Lv J."/>
            <person name="Arendt D."/>
            <person name="Savage R."/>
            <person name="Osoegawa K."/>
            <person name="de Jong P."/>
            <person name="Lindberg D.R."/>
            <person name="Seaver E.C."/>
            <person name="Weisblat D.A."/>
            <person name="Putnam N.H."/>
            <person name="Grigoriev I.V."/>
            <person name="Rokhsar D.S."/>
        </authorList>
    </citation>
    <scope>NUCLEOTIDE SEQUENCE</scope>
    <source>
        <strain evidence="4">I ESC-2004</strain>
    </source>
</reference>
<gene>
    <name evidence="2" type="ORF">CAPTEDRAFT_206320</name>
</gene>
<protein>
    <submittedName>
        <fullName evidence="2 3">Uncharacterized protein</fullName>
    </submittedName>
</protein>
<dbReference type="EMBL" id="AMQN01036346">
    <property type="status" value="NOT_ANNOTATED_CDS"/>
    <property type="molecule type" value="Genomic_DNA"/>
</dbReference>
<evidence type="ECO:0000313" key="2">
    <source>
        <dbReference type="EMBL" id="ELU16860.1"/>
    </source>
</evidence>
<dbReference type="EMBL" id="KB292861">
    <property type="protein sequence ID" value="ELU16860.1"/>
    <property type="molecule type" value="Genomic_DNA"/>
</dbReference>
<name>R7VKL5_CAPTE</name>
<evidence type="ECO:0000313" key="3">
    <source>
        <dbReference type="EnsemblMetazoa" id="CapteP206320"/>
    </source>
</evidence>
<dbReference type="EnsemblMetazoa" id="CapteT206320">
    <property type="protein sequence ID" value="CapteP206320"/>
    <property type="gene ID" value="CapteG206320"/>
</dbReference>
<feature type="compositionally biased region" description="Basic residues" evidence="1">
    <location>
        <begin position="81"/>
        <end position="90"/>
    </location>
</feature>
<dbReference type="HOGENOM" id="CLU_2099159_0_0_1"/>
<evidence type="ECO:0000256" key="1">
    <source>
        <dbReference type="SAM" id="MobiDB-lite"/>
    </source>
</evidence>
<dbReference type="AlphaFoldDB" id="R7VKL5"/>
<reference evidence="2 4" key="2">
    <citation type="journal article" date="2013" name="Nature">
        <title>Insights into bilaterian evolution from three spiralian genomes.</title>
        <authorList>
            <person name="Simakov O."/>
            <person name="Marletaz F."/>
            <person name="Cho S.J."/>
            <person name="Edsinger-Gonzales E."/>
            <person name="Havlak P."/>
            <person name="Hellsten U."/>
            <person name="Kuo D.H."/>
            <person name="Larsson T."/>
            <person name="Lv J."/>
            <person name="Arendt D."/>
            <person name="Savage R."/>
            <person name="Osoegawa K."/>
            <person name="de Jong P."/>
            <person name="Grimwood J."/>
            <person name="Chapman J.A."/>
            <person name="Shapiro H."/>
            <person name="Aerts A."/>
            <person name="Otillar R.P."/>
            <person name="Terry A.Y."/>
            <person name="Boore J.L."/>
            <person name="Grigoriev I.V."/>
            <person name="Lindberg D.R."/>
            <person name="Seaver E.C."/>
            <person name="Weisblat D.A."/>
            <person name="Putnam N.H."/>
            <person name="Rokhsar D.S."/>
        </authorList>
    </citation>
    <scope>NUCLEOTIDE SEQUENCE</scope>
    <source>
        <strain evidence="2 4">I ESC-2004</strain>
    </source>
</reference>
<feature type="region of interest" description="Disordered" evidence="1">
    <location>
        <begin position="69"/>
        <end position="116"/>
    </location>
</feature>
<keyword evidence="4" id="KW-1185">Reference proteome</keyword>
<organism evidence="2">
    <name type="scientific">Capitella teleta</name>
    <name type="common">Polychaete worm</name>
    <dbReference type="NCBI Taxonomy" id="283909"/>
    <lineage>
        <taxon>Eukaryota</taxon>
        <taxon>Metazoa</taxon>
        <taxon>Spiralia</taxon>
        <taxon>Lophotrochozoa</taxon>
        <taxon>Annelida</taxon>
        <taxon>Polychaeta</taxon>
        <taxon>Sedentaria</taxon>
        <taxon>Scolecida</taxon>
        <taxon>Capitellidae</taxon>
        <taxon>Capitella</taxon>
    </lineage>
</organism>